<keyword evidence="5 12" id="KW-0418">Kinase</keyword>
<dbReference type="CDD" id="cd17305">
    <property type="entry name" value="PIPKc_PIP5KII"/>
    <property type="match status" value="1"/>
</dbReference>
<dbReference type="InterPro" id="IPR027483">
    <property type="entry name" value="PInositol-4-P-4/5-kinase_C_sf"/>
</dbReference>
<dbReference type="Pfam" id="PF01504">
    <property type="entry name" value="PIP5K"/>
    <property type="match status" value="1"/>
</dbReference>
<dbReference type="CTD" id="6751948"/>
<dbReference type="AlphaFoldDB" id="B3RQQ3"/>
<evidence type="ECO:0000256" key="9">
    <source>
        <dbReference type="ARBA" id="ARBA00036698"/>
    </source>
</evidence>
<dbReference type="GO" id="GO:0005886">
    <property type="term" value="C:plasma membrane"/>
    <property type="evidence" value="ECO:0000318"/>
    <property type="project" value="GO_Central"/>
</dbReference>
<dbReference type="Proteomes" id="UP000009022">
    <property type="component" value="Unassembled WGS sequence"/>
</dbReference>
<dbReference type="GO" id="GO:0005737">
    <property type="term" value="C:cytoplasm"/>
    <property type="evidence" value="ECO:0007669"/>
    <property type="project" value="UniProtKB-SubCell"/>
</dbReference>
<dbReference type="KEGG" id="tad:TRIADDRAFT_22804"/>
<dbReference type="GO" id="GO:0046854">
    <property type="term" value="P:phosphatidylinositol phosphate biosynthetic process"/>
    <property type="evidence" value="ECO:0000318"/>
    <property type="project" value="GO_Central"/>
</dbReference>
<dbReference type="InterPro" id="IPR023610">
    <property type="entry name" value="PInositol-4/5-P-5/4-kinase"/>
</dbReference>
<evidence type="ECO:0000256" key="10">
    <source>
        <dbReference type="ARBA" id="ARBA00036950"/>
    </source>
</evidence>
<dbReference type="InterPro" id="IPR002498">
    <property type="entry name" value="PInositol-4-P-4/5-kinase_core"/>
</dbReference>
<feature type="region of interest" description="Disordered" evidence="13">
    <location>
        <begin position="283"/>
        <end position="317"/>
    </location>
</feature>
<feature type="domain" description="PIPK" evidence="14">
    <location>
        <begin position="29"/>
        <end position="392"/>
    </location>
</feature>
<evidence type="ECO:0000256" key="12">
    <source>
        <dbReference type="PROSITE-ProRule" id="PRU00781"/>
    </source>
</evidence>
<dbReference type="Gene3D" id="3.30.810.10">
    <property type="entry name" value="2-Layer Sandwich"/>
    <property type="match status" value="1"/>
</dbReference>
<dbReference type="EC" id="2.7.1.149" evidence="11"/>
<dbReference type="SUPFAM" id="SSF56104">
    <property type="entry name" value="SAICAR synthase-like"/>
    <property type="match status" value="1"/>
</dbReference>
<evidence type="ECO:0000259" key="14">
    <source>
        <dbReference type="PROSITE" id="PS51455"/>
    </source>
</evidence>
<keyword evidence="6 12" id="KW-0067">ATP-binding</keyword>
<dbReference type="GO" id="GO:0005524">
    <property type="term" value="F:ATP binding"/>
    <property type="evidence" value="ECO:0007669"/>
    <property type="project" value="UniProtKB-UniRule"/>
</dbReference>
<name>B3RQQ3_TRIAD</name>
<protein>
    <recommendedName>
        <fullName evidence="11">1-phosphatidylinositol-5-phosphate 4-kinase</fullName>
        <ecNumber evidence="11">2.7.1.149</ecNumber>
    </recommendedName>
</protein>
<dbReference type="PhylomeDB" id="B3RQQ3"/>
<feature type="compositionally biased region" description="Acidic residues" evidence="13">
    <location>
        <begin position="286"/>
        <end position="309"/>
    </location>
</feature>
<keyword evidence="4 12" id="KW-0547">Nucleotide-binding</keyword>
<dbReference type="InParanoid" id="B3RQQ3"/>
<evidence type="ECO:0000256" key="2">
    <source>
        <dbReference type="ARBA" id="ARBA00022490"/>
    </source>
</evidence>
<dbReference type="Gene3D" id="3.30.800.10">
    <property type="entry name" value="Phosphatidylinositol Phosphate Kinase II Beta"/>
    <property type="match status" value="1"/>
</dbReference>
<dbReference type="GO" id="GO:0016309">
    <property type="term" value="F:1-phosphatidylinositol-5-phosphate 4-kinase activity"/>
    <property type="evidence" value="ECO:0000318"/>
    <property type="project" value="GO_Central"/>
</dbReference>
<dbReference type="InterPro" id="IPR027484">
    <property type="entry name" value="PInositol-4-P-5-kinase_N"/>
</dbReference>
<proteinExistence type="predicted"/>
<keyword evidence="2" id="KW-0963">Cytoplasm</keyword>
<keyword evidence="16" id="KW-1185">Reference proteome</keyword>
<dbReference type="STRING" id="10228.B3RQQ3"/>
<reference evidence="15 16" key="1">
    <citation type="journal article" date="2008" name="Nature">
        <title>The Trichoplax genome and the nature of placozoans.</title>
        <authorList>
            <person name="Srivastava M."/>
            <person name="Begovic E."/>
            <person name="Chapman J."/>
            <person name="Putnam N.H."/>
            <person name="Hellsten U."/>
            <person name="Kawashima T."/>
            <person name="Kuo A."/>
            <person name="Mitros T."/>
            <person name="Salamov A."/>
            <person name="Carpenter M.L."/>
            <person name="Signorovitch A.Y."/>
            <person name="Moreno M.A."/>
            <person name="Kamm K."/>
            <person name="Grimwood J."/>
            <person name="Schmutz J."/>
            <person name="Shapiro H."/>
            <person name="Grigoriev I.V."/>
            <person name="Buss L.W."/>
            <person name="Schierwater B."/>
            <person name="Dellaporta S.L."/>
            <person name="Rokhsar D.S."/>
        </authorList>
    </citation>
    <scope>NUCLEOTIDE SEQUENCE [LARGE SCALE GENOMIC DNA]</scope>
    <source>
        <strain evidence="15 16">Grell-BS-1999</strain>
    </source>
</reference>
<dbReference type="GeneID" id="6751948"/>
<evidence type="ECO:0000256" key="7">
    <source>
        <dbReference type="ARBA" id="ARBA00023098"/>
    </source>
</evidence>
<organism evidence="15 16">
    <name type="scientific">Trichoplax adhaerens</name>
    <name type="common">Trichoplax reptans</name>
    <dbReference type="NCBI Taxonomy" id="10228"/>
    <lineage>
        <taxon>Eukaryota</taxon>
        <taxon>Metazoa</taxon>
        <taxon>Placozoa</taxon>
        <taxon>Uniplacotomia</taxon>
        <taxon>Trichoplacea</taxon>
        <taxon>Trichoplacidae</taxon>
        <taxon>Trichoplax</taxon>
    </lineage>
</organism>
<evidence type="ECO:0000313" key="15">
    <source>
        <dbReference type="EMBL" id="EDV27283.1"/>
    </source>
</evidence>
<comment type="catalytic activity">
    <reaction evidence="10">
        <text>1,2-dihexadecanoyl-sn-glycero-3-phospho-(1D-myo-inositol-5-phosphate) + GTP = 1,2-dihexadecanoyl-sn-glycero-3-phospho-(1D-myo-inositol-4,5-bisphosphate) + GDP + H(+)</text>
        <dbReference type="Rhea" id="RHEA:55964"/>
        <dbReference type="ChEBI" id="CHEBI:15378"/>
        <dbReference type="ChEBI" id="CHEBI:37565"/>
        <dbReference type="ChEBI" id="CHEBI:58189"/>
        <dbReference type="ChEBI" id="CHEBI:83423"/>
        <dbReference type="ChEBI" id="CHEBI:84968"/>
    </reaction>
    <physiologicalReaction direction="left-to-right" evidence="10">
        <dbReference type="Rhea" id="RHEA:55965"/>
    </physiologicalReaction>
</comment>
<dbReference type="eggNOG" id="KOG0229">
    <property type="taxonomic scope" value="Eukaryota"/>
</dbReference>
<dbReference type="RefSeq" id="XP_002111279.1">
    <property type="nucleotide sequence ID" value="XM_002111243.1"/>
</dbReference>
<sequence>MSSKPVNKKKSKSVKKIKPVKQKLKLFRSENKLLSVFMWGLNYSIEQLSHVEMPVMLLPGDFKAYSKTKVENYYFNEETLPGHFKYKEYCPKVFKKLRECFDIDDEQFKQSIAFSPLMQYGDSGKFFVSRDKQYVVKTIDSYDVETMHLILQGYHQYIIENKGVTLLPQYLGMYRITINHKENYLIVMRSVFSAMYPPHKKYDLKGSSVGRVARNEEKAKELPTFKDNDFTKDQSKLYIGDDRNAKIMEILTRDTEFLVKFRIMDYSLLLGIHDIERGLKERNHEDEEDCLDEADGSSDENTNGDDVDDSPAASPSPAEVCDNNVYAISCSTTCTNQEIYYLAIVDVLTQYGARKKAAHMAKTAKHGAGAEITTVNHKQYAERFMAFIGRILE</sequence>
<keyword evidence="3 12" id="KW-0808">Transferase</keyword>
<evidence type="ECO:0000256" key="8">
    <source>
        <dbReference type="ARBA" id="ARBA00036478"/>
    </source>
</evidence>
<comment type="subcellular location">
    <subcellularLocation>
        <location evidence="1">Cytoplasm</location>
    </subcellularLocation>
</comment>
<evidence type="ECO:0000256" key="6">
    <source>
        <dbReference type="ARBA" id="ARBA00022840"/>
    </source>
</evidence>
<dbReference type="EMBL" id="DS985243">
    <property type="protein sequence ID" value="EDV27283.1"/>
    <property type="molecule type" value="Genomic_DNA"/>
</dbReference>
<dbReference type="PANTHER" id="PTHR23086">
    <property type="entry name" value="PHOSPHATIDYLINOSITOL-4-PHOSPHATE 5-KINASE"/>
    <property type="match status" value="1"/>
</dbReference>
<dbReference type="FunCoup" id="B3RQQ3">
    <property type="interactions" value="1837"/>
</dbReference>
<comment type="catalytic activity">
    <reaction evidence="9">
        <text>a 1,2-diacyl-sn-glycero-3-phospho-(1D-myo-inositol-5-phosphate) + ATP = a 1,2-diacyl-sn-glycero-3-phospho-(1D-myo-inositol-4,5-bisphosphate) + ADP + H(+)</text>
        <dbReference type="Rhea" id="RHEA:12280"/>
        <dbReference type="ChEBI" id="CHEBI:15378"/>
        <dbReference type="ChEBI" id="CHEBI:30616"/>
        <dbReference type="ChEBI" id="CHEBI:57795"/>
        <dbReference type="ChEBI" id="CHEBI:58456"/>
        <dbReference type="ChEBI" id="CHEBI:456216"/>
        <dbReference type="EC" id="2.7.1.149"/>
    </reaction>
    <physiologicalReaction direction="left-to-right" evidence="9">
        <dbReference type="Rhea" id="RHEA:12281"/>
    </physiologicalReaction>
</comment>
<evidence type="ECO:0000256" key="11">
    <source>
        <dbReference type="ARBA" id="ARBA00039039"/>
    </source>
</evidence>
<dbReference type="PROSITE" id="PS51455">
    <property type="entry name" value="PIPK"/>
    <property type="match status" value="1"/>
</dbReference>
<accession>B3RQQ3</accession>
<comment type="catalytic activity">
    <reaction evidence="8">
        <text>1,2-dihexadecanoyl-sn-glycero-3-phospho-(1D-myo-inositol-5-phosphate) + ATP = 1,2-dihexadecanoyl-sn-glycero-3-phospho-(1D-myo-inositol-4,5-bisphosphate) + ADP + H(+)</text>
        <dbReference type="Rhea" id="RHEA:55992"/>
        <dbReference type="ChEBI" id="CHEBI:15378"/>
        <dbReference type="ChEBI" id="CHEBI:30616"/>
        <dbReference type="ChEBI" id="CHEBI:83423"/>
        <dbReference type="ChEBI" id="CHEBI:84968"/>
        <dbReference type="ChEBI" id="CHEBI:456216"/>
    </reaction>
    <physiologicalReaction direction="left-to-right" evidence="8">
        <dbReference type="Rhea" id="RHEA:55993"/>
    </physiologicalReaction>
</comment>
<evidence type="ECO:0000256" key="1">
    <source>
        <dbReference type="ARBA" id="ARBA00004496"/>
    </source>
</evidence>
<dbReference type="HOGENOM" id="CLU_004312_7_0_1"/>
<evidence type="ECO:0000313" key="16">
    <source>
        <dbReference type="Proteomes" id="UP000009022"/>
    </source>
</evidence>
<dbReference type="OMA" id="HEKWDIK"/>
<evidence type="ECO:0000256" key="3">
    <source>
        <dbReference type="ARBA" id="ARBA00022679"/>
    </source>
</evidence>
<dbReference type="PANTHER" id="PTHR23086:SF8">
    <property type="entry name" value="PHOSPHATIDYLINOSITOL 5-PHOSPHATE 4-KINASE, ISOFORM A"/>
    <property type="match status" value="1"/>
</dbReference>
<dbReference type="OrthoDB" id="20783at2759"/>
<evidence type="ECO:0000256" key="5">
    <source>
        <dbReference type="ARBA" id="ARBA00022777"/>
    </source>
</evidence>
<gene>
    <name evidence="15" type="ORF">TRIADDRAFT_22804</name>
</gene>
<keyword evidence="7" id="KW-0443">Lipid metabolism</keyword>
<dbReference type="FunFam" id="3.30.800.10:FF:000002">
    <property type="entry name" value="Phosphatidylinositol 5-phosphate 4-kinase type-2 beta"/>
    <property type="match status" value="1"/>
</dbReference>
<evidence type="ECO:0000256" key="4">
    <source>
        <dbReference type="ARBA" id="ARBA00022741"/>
    </source>
</evidence>
<evidence type="ECO:0000256" key="13">
    <source>
        <dbReference type="SAM" id="MobiDB-lite"/>
    </source>
</evidence>
<dbReference type="SMART" id="SM00330">
    <property type="entry name" value="PIPKc"/>
    <property type="match status" value="1"/>
</dbReference>